<sequence length="100" mass="10950">MTGRLDWMFRNRETGKITIGQPANLSQKLFQGITLVGIFLPRGPVRTTAAVGAVGALTWWASDELVRGVNPFRRLSGAVTLVAVVYLALRKPRVMATPSR</sequence>
<reference evidence="1" key="1">
    <citation type="submission" date="2021-01" db="EMBL/GenBank/DDBJ databases">
        <title>Lacisediminihabitans sp. nov. strain G11-30, isolated from Antarctic Soil.</title>
        <authorList>
            <person name="Li J."/>
        </authorList>
    </citation>
    <scope>NUCLEOTIDE SEQUENCE</scope>
    <source>
        <strain evidence="1">G11-30</strain>
    </source>
</reference>
<organism evidence="1 2">
    <name type="scientific">Lacisediminihabitans changchengi</name>
    <dbReference type="NCBI Taxonomy" id="2787634"/>
    <lineage>
        <taxon>Bacteria</taxon>
        <taxon>Bacillati</taxon>
        <taxon>Actinomycetota</taxon>
        <taxon>Actinomycetes</taxon>
        <taxon>Micrococcales</taxon>
        <taxon>Microbacteriaceae</taxon>
        <taxon>Lacisediminihabitans</taxon>
    </lineage>
</organism>
<evidence type="ECO:0000313" key="2">
    <source>
        <dbReference type="Proteomes" id="UP000636458"/>
    </source>
</evidence>
<name>A0A934SVN5_9MICO</name>
<dbReference type="AlphaFoldDB" id="A0A934SVN5"/>
<proteinExistence type="predicted"/>
<gene>
    <name evidence="1" type="ORF">IV501_14615</name>
</gene>
<protein>
    <submittedName>
        <fullName evidence="1">Uncharacterized protein</fullName>
    </submittedName>
</protein>
<comment type="caution">
    <text evidence="1">The sequence shown here is derived from an EMBL/GenBank/DDBJ whole genome shotgun (WGS) entry which is preliminary data.</text>
</comment>
<dbReference type="RefSeq" id="WP_200557104.1">
    <property type="nucleotide sequence ID" value="NZ_JAEPES010000005.1"/>
</dbReference>
<accession>A0A934SVN5</accession>
<evidence type="ECO:0000313" key="1">
    <source>
        <dbReference type="EMBL" id="MBK4348869.1"/>
    </source>
</evidence>
<dbReference type="EMBL" id="JAEPES010000005">
    <property type="protein sequence ID" value="MBK4348869.1"/>
    <property type="molecule type" value="Genomic_DNA"/>
</dbReference>
<dbReference type="Proteomes" id="UP000636458">
    <property type="component" value="Unassembled WGS sequence"/>
</dbReference>
<keyword evidence="2" id="KW-1185">Reference proteome</keyword>